<evidence type="ECO:0000313" key="1">
    <source>
        <dbReference type="EMBL" id="ASF48757.1"/>
    </source>
</evidence>
<dbReference type="KEGG" id="mpsy:CEK71_13480"/>
<protein>
    <submittedName>
        <fullName evidence="1">Transcriptional regulator</fullName>
    </submittedName>
</protein>
<organism evidence="1 2">
    <name type="scientific">Methylovulum psychrotolerans</name>
    <dbReference type="NCBI Taxonomy" id="1704499"/>
    <lineage>
        <taxon>Bacteria</taxon>
        <taxon>Pseudomonadati</taxon>
        <taxon>Pseudomonadota</taxon>
        <taxon>Gammaproteobacteria</taxon>
        <taxon>Methylococcales</taxon>
        <taxon>Methylococcaceae</taxon>
        <taxon>Methylovulum</taxon>
    </lineage>
</organism>
<accession>A0A1Z4C5D7</accession>
<dbReference type="AlphaFoldDB" id="A0A1Z4C5D7"/>
<sequence>MANAAAESYTDDTLDWVAEGKSFTSRTGQLEQSVGWRPLGDGSAEIYANAEYALYVEEGTRPHVILPKNGRALKIPTSGGGGYILRRKVNHPGTAPMPFFFADGAGREQRMGERALSVLAGVIEYA</sequence>
<dbReference type="Proteomes" id="UP000197019">
    <property type="component" value="Chromosome"/>
</dbReference>
<dbReference type="OrthoDB" id="2081253at2"/>
<gene>
    <name evidence="1" type="ORF">CEK71_13480</name>
</gene>
<evidence type="ECO:0000313" key="2">
    <source>
        <dbReference type="Proteomes" id="UP000197019"/>
    </source>
</evidence>
<dbReference type="EMBL" id="CP022129">
    <property type="protein sequence ID" value="ASF48757.1"/>
    <property type="molecule type" value="Genomic_DNA"/>
</dbReference>
<proteinExistence type="predicted"/>
<keyword evidence="2" id="KW-1185">Reference proteome</keyword>
<reference evidence="1 2" key="1">
    <citation type="submission" date="2017-06" db="EMBL/GenBank/DDBJ databases">
        <title>Genome Sequencing of the methanotroph Methylovulum psychrotolerants str. HV10-M2 isolated from a high-altitude environment.</title>
        <authorList>
            <person name="Mateos-Rivera A."/>
        </authorList>
    </citation>
    <scope>NUCLEOTIDE SEQUENCE [LARGE SCALE GENOMIC DNA]</scope>
    <source>
        <strain evidence="1 2">HV10_M2</strain>
    </source>
</reference>
<name>A0A1Z4C5D7_9GAMM</name>